<keyword evidence="9" id="KW-0256">Endoplasmic reticulum</keyword>
<evidence type="ECO:0000256" key="4">
    <source>
        <dbReference type="ARBA" id="ARBA00011967"/>
    </source>
</evidence>
<feature type="transmembrane region" description="Helical" evidence="14">
    <location>
        <begin position="131"/>
        <end position="149"/>
    </location>
</feature>
<dbReference type="PIRSF" id="PIRSF028810">
    <property type="entry name" value="Alpha1_2_glucosyltferase_Alg10"/>
    <property type="match status" value="1"/>
</dbReference>
<sequence length="450" mass="52798">MQKHFWPVLLPILFLAYSLPLFLRVYATAPTVIDEEFHLRQGLHFCNKRFDVWDPKITTFPGLYLASLILIPFGACSALGLRCISLGAAALNVLLLYKIRRRLLGGAHGQLAALDAFTLGALPPLYFFSHLYYTDTLSLTTILLFYYYWHKESHLQAAVFAAASVLMRQTNVVWVGMCFGITALDVLTGNYARSKGIKRQHVELLNPKTLLDILTSYRLLGRSIWQILRKGCYYLIIILPFLFFVFLNGSIVIGDKRAHEATIHVPQLFYFSVFALFFGVSNTLHELRPTLHWLSRDKLIVLFLLGTGILAVKWNTLIHPYLLADNRHYIFYIWNRFYGRYEWFKYAMVPVYVFALALLHSGLRHMRTSFKLMFWIAVFLVLCFQRLLELRYFLIPFVLYRLHTQPLIKSRWAEWLELGCYVVLNALTFYIFFTREIRWENFKEPQRIIW</sequence>
<dbReference type="GO" id="GO:0005789">
    <property type="term" value="C:endoplasmic reticulum membrane"/>
    <property type="evidence" value="ECO:0007669"/>
    <property type="project" value="UniProtKB-SubCell"/>
</dbReference>
<dbReference type="InterPro" id="IPR016900">
    <property type="entry name" value="Alg10"/>
</dbReference>
<feature type="transmembrane region" description="Helical" evidence="14">
    <location>
        <begin position="172"/>
        <end position="192"/>
    </location>
</feature>
<dbReference type="SUPFAM" id="SSF81665">
    <property type="entry name" value="Calcium ATPase, transmembrane domain M"/>
    <property type="match status" value="1"/>
</dbReference>
<dbReference type="GO" id="GO:0106073">
    <property type="term" value="F:dolichyl pyrophosphate Glc2Man9GlcNAc2 alpha-1,2-glucosyltransferase activity"/>
    <property type="evidence" value="ECO:0007669"/>
    <property type="project" value="UniProtKB-UniRule"/>
</dbReference>
<evidence type="ECO:0000256" key="7">
    <source>
        <dbReference type="ARBA" id="ARBA00022679"/>
    </source>
</evidence>
<evidence type="ECO:0000256" key="13">
    <source>
        <dbReference type="ARBA" id="ARBA00048064"/>
    </source>
</evidence>
<dbReference type="GO" id="GO:0006488">
    <property type="term" value="P:dolichol-linked oligosaccharide biosynthetic process"/>
    <property type="evidence" value="ECO:0007669"/>
    <property type="project" value="UniProtKB-UniRule"/>
</dbReference>
<gene>
    <name evidence="15" type="primary">ALG10</name>
</gene>
<comment type="function">
    <text evidence="12">Dol-P-Glc:Glc(2)Man(9)GlcNAc(2)-PP-Dol alpha-1,2-glucosyltransferase that operates in the biosynthetic pathway of dolichol-linked oligosaccharides, the glycan precursors employed in protein asparagine (N)-glycosylation. The assembly of dolichol-linked oligosaccharides begins on the cytosolic side of the endoplasmic reticulum membrane and finishes in its lumen. The sequential addition of sugars to dolichol pyrophosphate produces dolichol-linked oligosaccharides containing fourteen sugars, including two GlcNAcs, nine mannoses and three glucoses. Once assembled, the oligosaccharide is transferred from the lipid to nascent proteins by oligosaccharyltransferases. In the lumen of the endoplasmic reticulum, adds the third and last glucose residue from dolichyl phosphate glucose (Dol-P-Glc) onto the lipid-linked oligosaccharide intermediate Glc(2)Man(9)GlcNAc(2)-PP-Dol to produce Glc(3)Man(9)GlcNAc(2)-PP-Dol.</text>
</comment>
<evidence type="ECO:0000313" key="15">
    <source>
        <dbReference type="EMBL" id="JAC56115.1"/>
    </source>
</evidence>
<keyword evidence="6 14" id="KW-0328">Glycosyltransferase</keyword>
<evidence type="ECO:0000256" key="5">
    <source>
        <dbReference type="ARBA" id="ARBA00018512"/>
    </source>
</evidence>
<evidence type="ECO:0000256" key="8">
    <source>
        <dbReference type="ARBA" id="ARBA00022692"/>
    </source>
</evidence>
<evidence type="ECO:0000256" key="9">
    <source>
        <dbReference type="ARBA" id="ARBA00022824"/>
    </source>
</evidence>
<keyword evidence="10 14" id="KW-1133">Transmembrane helix</keyword>
<organism evidence="15">
    <name type="scientific">Bactrocera dorsalis</name>
    <name type="common">Oriental fruit fly</name>
    <name type="synonym">Dacus dorsalis</name>
    <dbReference type="NCBI Taxonomy" id="27457"/>
    <lineage>
        <taxon>Eukaryota</taxon>
        <taxon>Metazoa</taxon>
        <taxon>Ecdysozoa</taxon>
        <taxon>Arthropoda</taxon>
        <taxon>Hexapoda</taxon>
        <taxon>Insecta</taxon>
        <taxon>Pterygota</taxon>
        <taxon>Neoptera</taxon>
        <taxon>Endopterygota</taxon>
        <taxon>Diptera</taxon>
        <taxon>Brachycera</taxon>
        <taxon>Muscomorpha</taxon>
        <taxon>Tephritoidea</taxon>
        <taxon>Tephritidae</taxon>
        <taxon>Bactrocera</taxon>
        <taxon>Bactrocera</taxon>
    </lineage>
</organism>
<dbReference type="InterPro" id="IPR023298">
    <property type="entry name" value="ATPase_P-typ_TM_dom_sf"/>
</dbReference>
<feature type="transmembrane region" description="Helical" evidence="14">
    <location>
        <begin position="268"/>
        <end position="287"/>
    </location>
</feature>
<evidence type="ECO:0000256" key="3">
    <source>
        <dbReference type="ARBA" id="ARBA00010600"/>
    </source>
</evidence>
<proteinExistence type="inferred from homology"/>
<feature type="transmembrane region" description="Helical" evidence="14">
    <location>
        <begin position="232"/>
        <end position="253"/>
    </location>
</feature>
<dbReference type="Pfam" id="PF04922">
    <property type="entry name" value="DIE2_ALG10"/>
    <property type="match status" value="1"/>
</dbReference>
<evidence type="ECO:0000256" key="12">
    <source>
        <dbReference type="ARBA" id="ARBA00044727"/>
    </source>
</evidence>
<feature type="transmembrane region" description="Helical" evidence="14">
    <location>
        <begin position="63"/>
        <end position="96"/>
    </location>
</feature>
<evidence type="ECO:0000256" key="1">
    <source>
        <dbReference type="ARBA" id="ARBA00004477"/>
    </source>
</evidence>
<feature type="transmembrane region" description="Helical" evidence="14">
    <location>
        <begin position="299"/>
        <end position="323"/>
    </location>
</feature>
<feature type="transmembrane region" description="Helical" evidence="14">
    <location>
        <begin position="372"/>
        <end position="395"/>
    </location>
</feature>
<evidence type="ECO:0000256" key="11">
    <source>
        <dbReference type="ARBA" id="ARBA00023136"/>
    </source>
</evidence>
<feature type="transmembrane region" description="Helical" evidence="14">
    <location>
        <begin position="415"/>
        <end position="433"/>
    </location>
</feature>
<dbReference type="PANTHER" id="PTHR12989:SF10">
    <property type="entry name" value="DOL-P-GLC:GLC(2)MAN(9)GLCNAC(2)-PP-DOL ALPHA-1,2-GLUCOSYLTRANSFERASE-RELATED"/>
    <property type="match status" value="1"/>
</dbReference>
<keyword evidence="8 14" id="KW-0812">Transmembrane</keyword>
<evidence type="ECO:0000256" key="10">
    <source>
        <dbReference type="ARBA" id="ARBA00022989"/>
    </source>
</evidence>
<protein>
    <recommendedName>
        <fullName evidence="5 14">Dol-P-Glc:Glc(2)Man(9)GlcNAc(2)-PP-Dol alpha-1,2-glucosyltransferase</fullName>
        <ecNumber evidence="4 14">2.4.1.256</ecNumber>
    </recommendedName>
</protein>
<dbReference type="PANTHER" id="PTHR12989">
    <property type="entry name" value="ALPHA-1,2-GLUCOSYLTRANSFERASE ALG10"/>
    <property type="match status" value="1"/>
</dbReference>
<dbReference type="AlphaFoldDB" id="A0A034WPJ4"/>
<accession>A0A034WPJ4</accession>
<dbReference type="EC" id="2.4.1.256" evidence="4 14"/>
<dbReference type="EMBL" id="GAKP01002837">
    <property type="protein sequence ID" value="JAC56115.1"/>
    <property type="molecule type" value="Transcribed_RNA"/>
</dbReference>
<feature type="transmembrane region" description="Helical" evidence="14">
    <location>
        <begin position="343"/>
        <end position="360"/>
    </location>
</feature>
<dbReference type="KEGG" id="bdr:105226121"/>
<keyword evidence="7 15" id="KW-0808">Transferase</keyword>
<name>A0A034WPJ4_BACDO</name>
<evidence type="ECO:0000256" key="2">
    <source>
        <dbReference type="ARBA" id="ARBA00004922"/>
    </source>
</evidence>
<keyword evidence="11 14" id="KW-0472">Membrane</keyword>
<comment type="pathway">
    <text evidence="2">Protein modification; protein glycosylation.</text>
</comment>
<comment type="caution">
    <text evidence="14">Lacks conserved residue(s) required for the propagation of feature annotation.</text>
</comment>
<comment type="similarity">
    <text evidence="3 14">Belongs to the ALG10 glucosyltransferase family.</text>
</comment>
<evidence type="ECO:0000256" key="6">
    <source>
        <dbReference type="ARBA" id="ARBA00022676"/>
    </source>
</evidence>
<dbReference type="OrthoDB" id="4769at2759"/>
<evidence type="ECO:0000256" key="14">
    <source>
        <dbReference type="PIRNR" id="PIRNR028810"/>
    </source>
</evidence>
<comment type="catalytic activity">
    <reaction evidence="13">
        <text>an alpha-D-Glc-(1-&gt;3)-alpha-D-Glc-(1-&gt;3)-alpha-D-Man-(1-&gt;2)-alpha-D-Man-(1-&gt;2)-alpha-D-Man-(1-&gt;3)-[alpha-D-Man-(1-&gt;2)-alpha-D-Man-(1-&gt;3)-[alpha-D-Man-(1-&gt;2)-alpha-D-Man-(1-&gt;6)]-alpha-D-Man-(1-&gt;6)]-beta-D-Man-(1-&gt;4)-beta-D-GlcNAc-(1-&gt;4)-alpha-D-GlcNAc-diphospho-di-trans,poly-cis-dolichol + a di-trans,poly-cis-dolichyl beta-D-glucosyl phosphate = a alpha-D-Glc-(1-&gt;2)-alpha-D-Glc-(1-&gt;3)-alpha-D-Glc-(1-&gt;3)-alpha-D-Man-(1-&gt;2)-alpha-D-Man-(1-&gt;2)-alpha-D-Man-(1-&gt;3)-[alpha-D-Man-(1-&gt;2)-alpha-D-Man-(1-&gt;3)-[alpha-D-Man-(1-&gt;2)-alpha-D-Man-(1-&gt;6)]-alpha-D-Man-(1-&gt;6)]-beta-D-Man-(1-&gt;4)-beta-D-GlcNAc-(1-&gt;4)-alpha-D-GlcNAc-diphospho-di-trans,poly-cis-dolichol + a di-trans,poly-cis-dolichyl phosphate + H(+)</text>
        <dbReference type="Rhea" id="RHEA:29543"/>
        <dbReference type="Rhea" id="RHEA-COMP:19498"/>
        <dbReference type="Rhea" id="RHEA-COMP:19502"/>
        <dbReference type="Rhea" id="RHEA-COMP:19512"/>
        <dbReference type="Rhea" id="RHEA-COMP:19522"/>
        <dbReference type="ChEBI" id="CHEBI:15378"/>
        <dbReference type="ChEBI" id="CHEBI:57525"/>
        <dbReference type="ChEBI" id="CHEBI:57683"/>
        <dbReference type="ChEBI" id="CHEBI:132522"/>
        <dbReference type="ChEBI" id="CHEBI:132523"/>
        <dbReference type="EC" id="2.4.1.256"/>
    </reaction>
    <physiologicalReaction direction="left-to-right" evidence="13">
        <dbReference type="Rhea" id="RHEA:29544"/>
    </physiologicalReaction>
</comment>
<comment type="subcellular location">
    <subcellularLocation>
        <location evidence="1">Endoplasmic reticulum membrane</location>
        <topology evidence="1">Multi-pass membrane protein</topology>
    </subcellularLocation>
</comment>
<reference evidence="15" key="1">
    <citation type="journal article" date="2014" name="BMC Genomics">
        <title>Characterizing the developmental transcriptome of the oriental fruit fly, Bactrocera dorsalis (Diptera: Tephritidae) through comparative genomic analysis with Drosophila melanogaster utilizing modENCODE datasets.</title>
        <authorList>
            <person name="Geib S.M."/>
            <person name="Calla B."/>
            <person name="Hall B."/>
            <person name="Hou S."/>
            <person name="Manoukis N.C."/>
        </authorList>
    </citation>
    <scope>NUCLEOTIDE SEQUENCE</scope>
    <source>
        <strain evidence="15">Punador</strain>
    </source>
</reference>